<dbReference type="GO" id="GO:0004553">
    <property type="term" value="F:hydrolase activity, hydrolyzing O-glycosyl compounds"/>
    <property type="evidence" value="ECO:0007669"/>
    <property type="project" value="InterPro"/>
</dbReference>
<dbReference type="SMR" id="A0A0J1BA01"/>
<accession>A0A0J1BA01</accession>
<dbReference type="SUPFAM" id="SSF51445">
    <property type="entry name" value="(Trans)glycosidases"/>
    <property type="match status" value="1"/>
</dbReference>
<name>A0A0J1BA01_9TREE</name>
<gene>
    <name evidence="8" type="ORF">CC85DRAFT_283334</name>
</gene>
<evidence type="ECO:0000313" key="8">
    <source>
        <dbReference type="EMBL" id="KLT44699.1"/>
    </source>
</evidence>
<dbReference type="STRING" id="879819.A0A0J1BA01"/>
<keyword evidence="3" id="KW-0479">Metal-binding</keyword>
<dbReference type="GO" id="GO:0005975">
    <property type="term" value="P:carbohydrate metabolic process"/>
    <property type="evidence" value="ECO:0007669"/>
    <property type="project" value="InterPro"/>
</dbReference>
<protein>
    <submittedName>
        <fullName evidence="8">Putative alpha-amylase</fullName>
    </submittedName>
</protein>
<keyword evidence="5" id="KW-0119">Carbohydrate metabolism</keyword>
<dbReference type="InterPro" id="IPR013780">
    <property type="entry name" value="Glyco_hydro_b"/>
</dbReference>
<evidence type="ECO:0000256" key="6">
    <source>
        <dbReference type="ARBA" id="ARBA00023295"/>
    </source>
</evidence>
<keyword evidence="6" id="KW-0326">Glycosidase</keyword>
<organism evidence="8 9">
    <name type="scientific">Cutaneotrichosporon oleaginosum</name>
    <dbReference type="NCBI Taxonomy" id="879819"/>
    <lineage>
        <taxon>Eukaryota</taxon>
        <taxon>Fungi</taxon>
        <taxon>Dikarya</taxon>
        <taxon>Basidiomycota</taxon>
        <taxon>Agaricomycotina</taxon>
        <taxon>Tremellomycetes</taxon>
        <taxon>Trichosporonales</taxon>
        <taxon>Trichosporonaceae</taxon>
        <taxon>Cutaneotrichosporon</taxon>
    </lineage>
</organism>
<keyword evidence="9" id="KW-1185">Reference proteome</keyword>
<dbReference type="SUPFAM" id="SSF51011">
    <property type="entry name" value="Glycosyl hydrolase domain"/>
    <property type="match status" value="1"/>
</dbReference>
<dbReference type="Gene3D" id="2.40.30.140">
    <property type="match status" value="1"/>
</dbReference>
<dbReference type="InterPro" id="IPR006047">
    <property type="entry name" value="GH13_cat_dom"/>
</dbReference>
<evidence type="ECO:0000313" key="9">
    <source>
        <dbReference type="Proteomes" id="UP000053611"/>
    </source>
</evidence>
<dbReference type="EMBL" id="KQ087185">
    <property type="protein sequence ID" value="KLT44699.1"/>
    <property type="molecule type" value="Genomic_DNA"/>
</dbReference>
<dbReference type="Pfam" id="PF09154">
    <property type="entry name" value="Alpha-amy_C_pro"/>
    <property type="match status" value="1"/>
</dbReference>
<evidence type="ECO:0000256" key="5">
    <source>
        <dbReference type="ARBA" id="ARBA00023277"/>
    </source>
</evidence>
<keyword evidence="4" id="KW-0378">Hydrolase</keyword>
<comment type="cofactor">
    <cofactor evidence="1">
        <name>Ca(2+)</name>
        <dbReference type="ChEBI" id="CHEBI:29108"/>
    </cofactor>
</comment>
<reference evidence="8 9" key="1">
    <citation type="submission" date="2015-03" db="EMBL/GenBank/DDBJ databases">
        <title>Genomics and transcriptomics of the oil-accumulating basidiomycete yeast T. oleaginosus allow insights into substrate utilization and the diverse evolutionary trajectories of mating systems in fungi.</title>
        <authorList>
            <consortium name="DOE Joint Genome Institute"/>
            <person name="Kourist R."/>
            <person name="Kracht O."/>
            <person name="Bracharz F."/>
            <person name="Lipzen A."/>
            <person name="Nolan M."/>
            <person name="Ohm R."/>
            <person name="Grigoriev I."/>
            <person name="Sun S."/>
            <person name="Heitman J."/>
            <person name="Bruck T."/>
            <person name="Nowrousian M."/>
        </authorList>
    </citation>
    <scope>NUCLEOTIDE SEQUENCE [LARGE SCALE GENOMIC DNA]</scope>
    <source>
        <strain evidence="8 9">IBC0246</strain>
    </source>
</reference>
<sequence length="507" mass="57486">MASGADKLHKGDAHKDNFTMMQYFEWYCPSGGVHWKRYNDDVEHLKDVGITACWLPPPTKASNPEGTGYDIYDLWDLGEFEQKGTKSTKWGSKEEFVAAINKAREAGIITYIDAVLNHKAGADETEEFLATMVDRNNRNKTVSDMHNIKGWTKFTFPGRGETYSKLKWNFNHFTGVDYDDESKTKAIYKIQGDGKGWATDVDDENGSYDYLMFADIDHDHPEVVEDLNNWGEWVLKETGAYGFRFDAVKHISRDFIGQFVKHLRREGGGHPSAFCVGEFWKDSVPDLCEYLDGLGTQFSVFDTPLQGNFKEAGDAKENYDLRKIFDGTLVQARPIDAVTLVDNHDTQVGQALQNWVPAWFKPLAYSLILLRPDGYPCVFFGDMYGCEGENPQPGVAQLDDLIRARKLFAYGDLVDYWDHANCVAWLRKGDENHDGCVTVICNGTDEGSKRVEVGKEHAGEKWTDLLGWHQAEVTVDEEGWAEFFSPAQSVSIWTKTDARGRNEFKKD</sequence>
<dbReference type="InterPro" id="IPR015237">
    <property type="entry name" value="Alpha-amylase_C_pro"/>
</dbReference>
<dbReference type="NCBIfam" id="NF006969">
    <property type="entry name" value="PRK09441.1-2"/>
    <property type="match status" value="1"/>
</dbReference>
<dbReference type="PANTHER" id="PTHR43447">
    <property type="entry name" value="ALPHA-AMYLASE"/>
    <property type="match status" value="1"/>
</dbReference>
<proteinExistence type="inferred from homology"/>
<dbReference type="PIRSF" id="PIRSF001021">
    <property type="entry name" value="Alph-amls_thrmst"/>
    <property type="match status" value="1"/>
</dbReference>
<dbReference type="SMART" id="SM00642">
    <property type="entry name" value="Aamy"/>
    <property type="match status" value="1"/>
</dbReference>
<dbReference type="Proteomes" id="UP000053611">
    <property type="component" value="Unassembled WGS sequence"/>
</dbReference>
<dbReference type="NCBIfam" id="NF006968">
    <property type="entry name" value="PRK09441.1-1"/>
    <property type="match status" value="1"/>
</dbReference>
<dbReference type="Pfam" id="PF00128">
    <property type="entry name" value="Alpha-amylase"/>
    <property type="match status" value="1"/>
</dbReference>
<evidence type="ECO:0000256" key="3">
    <source>
        <dbReference type="ARBA" id="ARBA00022723"/>
    </source>
</evidence>
<dbReference type="Gene3D" id="2.60.40.1180">
    <property type="entry name" value="Golgi alpha-mannosidase II"/>
    <property type="match status" value="1"/>
</dbReference>
<evidence type="ECO:0000256" key="1">
    <source>
        <dbReference type="ARBA" id="ARBA00001913"/>
    </source>
</evidence>
<comment type="similarity">
    <text evidence="2">Belongs to the glycosyl hydrolase 13 family.</text>
</comment>
<dbReference type="InterPro" id="IPR013776">
    <property type="entry name" value="A-amylase_thermo"/>
</dbReference>
<dbReference type="CDD" id="cd11318">
    <property type="entry name" value="AmyAc_bac_fung_AmyA"/>
    <property type="match status" value="1"/>
</dbReference>
<dbReference type="GO" id="GO:0005509">
    <property type="term" value="F:calcium ion binding"/>
    <property type="evidence" value="ECO:0007669"/>
    <property type="project" value="InterPro"/>
</dbReference>
<evidence type="ECO:0000256" key="2">
    <source>
        <dbReference type="ARBA" id="ARBA00008061"/>
    </source>
</evidence>
<dbReference type="AlphaFoldDB" id="A0A0J1BA01"/>
<evidence type="ECO:0000259" key="7">
    <source>
        <dbReference type="SMART" id="SM00642"/>
    </source>
</evidence>
<dbReference type="OrthoDB" id="550577at2759"/>
<dbReference type="Gene3D" id="3.20.20.80">
    <property type="entry name" value="Glycosidases"/>
    <property type="match status" value="1"/>
</dbReference>
<dbReference type="InterPro" id="IPR017853">
    <property type="entry name" value="GH"/>
</dbReference>
<feature type="domain" description="Glycosyl hydrolase family 13 catalytic" evidence="7">
    <location>
        <begin position="18"/>
        <end position="405"/>
    </location>
</feature>
<evidence type="ECO:0000256" key="4">
    <source>
        <dbReference type="ARBA" id="ARBA00022801"/>
    </source>
</evidence>